<feature type="signal peptide" evidence="2">
    <location>
        <begin position="1"/>
        <end position="18"/>
    </location>
</feature>
<dbReference type="InterPro" id="IPR025380">
    <property type="entry name" value="DUF4369"/>
</dbReference>
<keyword evidence="5" id="KW-1185">Reference proteome</keyword>
<feature type="compositionally biased region" description="Low complexity" evidence="1">
    <location>
        <begin position="233"/>
        <end position="248"/>
    </location>
</feature>
<keyword evidence="2" id="KW-0732">Signal</keyword>
<comment type="caution">
    <text evidence="4">The sequence shown here is derived from an EMBL/GenBank/DDBJ whole genome shotgun (WGS) entry which is preliminary data.</text>
</comment>
<name>A0A7K0KE56_9BACT</name>
<evidence type="ECO:0000256" key="1">
    <source>
        <dbReference type="SAM" id="MobiDB-lite"/>
    </source>
</evidence>
<protein>
    <submittedName>
        <fullName evidence="4">DUF4369 domain-containing protein</fullName>
    </submittedName>
</protein>
<proteinExistence type="predicted"/>
<feature type="domain" description="DUF4369" evidence="3">
    <location>
        <begin position="21"/>
        <end position="111"/>
    </location>
</feature>
<dbReference type="Pfam" id="PF14289">
    <property type="entry name" value="DUF4369"/>
    <property type="match status" value="1"/>
</dbReference>
<organism evidence="4 5">
    <name type="scientific">Hallella mizrahii</name>
    <dbReference type="NCBI Taxonomy" id="2606637"/>
    <lineage>
        <taxon>Bacteria</taxon>
        <taxon>Pseudomonadati</taxon>
        <taxon>Bacteroidota</taxon>
        <taxon>Bacteroidia</taxon>
        <taxon>Bacteroidales</taxon>
        <taxon>Prevotellaceae</taxon>
        <taxon>Hallella</taxon>
    </lineage>
</organism>
<dbReference type="EMBL" id="VUNG01000010">
    <property type="protein sequence ID" value="MST84211.1"/>
    <property type="molecule type" value="Genomic_DNA"/>
</dbReference>
<dbReference type="PROSITE" id="PS51257">
    <property type="entry name" value="PROKAR_LIPOPROTEIN"/>
    <property type="match status" value="1"/>
</dbReference>
<evidence type="ECO:0000313" key="4">
    <source>
        <dbReference type="EMBL" id="MST84211.1"/>
    </source>
</evidence>
<sequence length="277" mass="30730">MNKVLYFMLGLLALTSCANTYSITGTTNVSTLDGQKLYLKVLKDTALKNLDSCDVVHGQFHFAGSVDSVRVGTILLDENNGLPVVLESGDIQVKIDNTQESVTGTPLNDKLTKFRQKFTQLMNQSAELVHVHDQAIMNGKNMNSVNAKLAAENDRINQRMDKLVTKFVEDNFDNVLGPYIFINTCMNRYNAPMLDAWIEDIMSKATEKFKNNPMVKEYYEAAQQNQNIMNGMQSAPAQSQPEPQAAPADGPTPNEMAQPATNQQEEQSSEETPVEGE</sequence>
<feature type="compositionally biased region" description="Acidic residues" evidence="1">
    <location>
        <begin position="267"/>
        <end position="277"/>
    </location>
</feature>
<reference evidence="4 5" key="1">
    <citation type="submission" date="2019-08" db="EMBL/GenBank/DDBJ databases">
        <title>In-depth cultivation of the pig gut microbiome towards novel bacterial diversity and tailored functional studies.</title>
        <authorList>
            <person name="Wylensek D."/>
            <person name="Hitch T.C.A."/>
            <person name="Clavel T."/>
        </authorList>
    </citation>
    <scope>NUCLEOTIDE SEQUENCE [LARGE SCALE GENOMIC DNA]</scope>
    <source>
        <strain evidence="4 5">LKV-178-WT-2A</strain>
    </source>
</reference>
<accession>A0A7K0KE56</accession>
<dbReference type="Proteomes" id="UP000438914">
    <property type="component" value="Unassembled WGS sequence"/>
</dbReference>
<feature type="chain" id="PRO_5029637449" evidence="2">
    <location>
        <begin position="19"/>
        <end position="277"/>
    </location>
</feature>
<evidence type="ECO:0000259" key="3">
    <source>
        <dbReference type="Pfam" id="PF14289"/>
    </source>
</evidence>
<evidence type="ECO:0000256" key="2">
    <source>
        <dbReference type="SAM" id="SignalP"/>
    </source>
</evidence>
<dbReference type="RefSeq" id="WP_154533790.1">
    <property type="nucleotide sequence ID" value="NZ_VUNG01000010.1"/>
</dbReference>
<feature type="region of interest" description="Disordered" evidence="1">
    <location>
        <begin position="228"/>
        <end position="277"/>
    </location>
</feature>
<dbReference type="AlphaFoldDB" id="A0A7K0KE56"/>
<gene>
    <name evidence="4" type="ORF">FYJ73_05945</name>
</gene>
<evidence type="ECO:0000313" key="5">
    <source>
        <dbReference type="Proteomes" id="UP000438914"/>
    </source>
</evidence>